<dbReference type="SUPFAM" id="SSF53067">
    <property type="entry name" value="Actin-like ATPase domain"/>
    <property type="match status" value="1"/>
</dbReference>
<dbReference type="EMBL" id="JADBEM010000001">
    <property type="protein sequence ID" value="MBE1608316.1"/>
    <property type="molecule type" value="Genomic_DNA"/>
</dbReference>
<reference evidence="2" key="1">
    <citation type="submission" date="2020-10" db="EMBL/GenBank/DDBJ databases">
        <title>Sequencing the genomes of 1000 actinobacteria strains.</title>
        <authorList>
            <person name="Klenk H.-P."/>
        </authorList>
    </citation>
    <scope>NUCLEOTIDE SEQUENCE</scope>
    <source>
        <strain evidence="2">DSM 45354</strain>
    </source>
</reference>
<gene>
    <name evidence="2" type="ORF">HEB94_005164</name>
</gene>
<evidence type="ECO:0000256" key="1">
    <source>
        <dbReference type="ARBA" id="ARBA00006479"/>
    </source>
</evidence>
<evidence type="ECO:0000313" key="3">
    <source>
        <dbReference type="Proteomes" id="UP000638648"/>
    </source>
</evidence>
<evidence type="ECO:0000313" key="2">
    <source>
        <dbReference type="EMBL" id="MBE1608316.1"/>
    </source>
</evidence>
<dbReference type="AlphaFoldDB" id="A0A927MWQ5"/>
<dbReference type="EC" id="2.7.1.2" evidence="2"/>
<comment type="caution">
    <text evidence="2">The sequence shown here is derived from an EMBL/GenBank/DDBJ whole genome shotgun (WGS) entry which is preliminary data.</text>
</comment>
<comment type="similarity">
    <text evidence="1">Belongs to the ROK (NagC/XylR) family.</text>
</comment>
<sequence>MTHEPVPVLEVGGTHVTAALVDLRQDAPAVTATVRRSLAHDESAAQILDDLAEAARSVAAGPGSIWGVAVPGPFDYAAGVAWYRDVGKFDSLYGVDVGAELAERLPGAGGFAFVNDAEAFTGGEWAFGVARGHERVVGITLGTGIGSTFLESGKAVRVGPSVPPEGRADLVRYADAPLEETISRRALIARYEELTGTRKDVAELAELARSGDAVAERVLDEGFAHLGRALAPWFASFAAGVVVVGGSMSASWDLFGPSVRRGMVEAVPALEELPMAVARRPVQAPLLGAALTAHDAARR</sequence>
<dbReference type="PANTHER" id="PTHR18964">
    <property type="entry name" value="ROK (REPRESSOR, ORF, KINASE) FAMILY"/>
    <property type="match status" value="1"/>
</dbReference>
<dbReference type="PANTHER" id="PTHR18964:SF169">
    <property type="entry name" value="N-ACETYLMANNOSAMINE KINASE"/>
    <property type="match status" value="1"/>
</dbReference>
<keyword evidence="2" id="KW-0808">Transferase</keyword>
<accession>A0A927MWQ5</accession>
<dbReference type="Proteomes" id="UP000638648">
    <property type="component" value="Unassembled WGS sequence"/>
</dbReference>
<dbReference type="RefSeq" id="WP_192752104.1">
    <property type="nucleotide sequence ID" value="NZ_BAABJL010000134.1"/>
</dbReference>
<dbReference type="Gene3D" id="3.30.420.40">
    <property type="match status" value="2"/>
</dbReference>
<dbReference type="InterPro" id="IPR043129">
    <property type="entry name" value="ATPase_NBD"/>
</dbReference>
<name>A0A927MWQ5_9ACTN</name>
<keyword evidence="3" id="KW-1185">Reference proteome</keyword>
<dbReference type="GO" id="GO:0004340">
    <property type="term" value="F:glucokinase activity"/>
    <property type="evidence" value="ECO:0007669"/>
    <property type="project" value="UniProtKB-EC"/>
</dbReference>
<dbReference type="InterPro" id="IPR000600">
    <property type="entry name" value="ROK"/>
</dbReference>
<dbReference type="Pfam" id="PF00480">
    <property type="entry name" value="ROK"/>
    <property type="match status" value="1"/>
</dbReference>
<organism evidence="2 3">
    <name type="scientific">Actinopolymorpha pittospori</name>
    <dbReference type="NCBI Taxonomy" id="648752"/>
    <lineage>
        <taxon>Bacteria</taxon>
        <taxon>Bacillati</taxon>
        <taxon>Actinomycetota</taxon>
        <taxon>Actinomycetes</taxon>
        <taxon>Propionibacteriales</taxon>
        <taxon>Actinopolymorphaceae</taxon>
        <taxon>Actinopolymorpha</taxon>
    </lineage>
</organism>
<protein>
    <submittedName>
        <fullName evidence="2">Glucokinase</fullName>
        <ecNumber evidence="2">2.7.1.2</ecNumber>
    </submittedName>
</protein>
<proteinExistence type="inferred from homology"/>